<organism evidence="2 3">
    <name type="scientific">Streptomyces xiamenensis</name>
    <dbReference type="NCBI Taxonomy" id="408015"/>
    <lineage>
        <taxon>Bacteria</taxon>
        <taxon>Bacillati</taxon>
        <taxon>Actinomycetota</taxon>
        <taxon>Actinomycetes</taxon>
        <taxon>Kitasatosporales</taxon>
        <taxon>Streptomycetaceae</taxon>
        <taxon>Streptomyces</taxon>
    </lineage>
</organism>
<feature type="transmembrane region" description="Helical" evidence="1">
    <location>
        <begin position="21"/>
        <end position="49"/>
    </location>
</feature>
<evidence type="ECO:0000313" key="3">
    <source>
        <dbReference type="Proteomes" id="UP000034034"/>
    </source>
</evidence>
<proteinExistence type="predicted"/>
<feature type="transmembrane region" description="Helical" evidence="1">
    <location>
        <begin position="70"/>
        <end position="92"/>
    </location>
</feature>
<evidence type="ECO:0000256" key="1">
    <source>
        <dbReference type="SAM" id="Phobius"/>
    </source>
</evidence>
<reference evidence="2" key="1">
    <citation type="submission" date="2019-08" db="EMBL/GenBank/DDBJ databases">
        <title>Complete genome sequence of a mangrove-derived Streptomyces xiamenensis.</title>
        <authorList>
            <person name="Xu J."/>
        </authorList>
    </citation>
    <scope>NUCLEOTIDE SEQUENCE</scope>
    <source>
        <strain evidence="2">318</strain>
    </source>
</reference>
<feature type="transmembrane region" description="Helical" evidence="1">
    <location>
        <begin position="149"/>
        <end position="167"/>
    </location>
</feature>
<dbReference type="KEGG" id="sxi:SXIM_09780"/>
<dbReference type="RefSeq" id="WP_046723038.1">
    <property type="nucleotide sequence ID" value="NZ_CP009922.3"/>
</dbReference>
<keyword evidence="1" id="KW-0472">Membrane</keyword>
<feature type="transmembrane region" description="Helical" evidence="1">
    <location>
        <begin position="104"/>
        <end position="128"/>
    </location>
</feature>
<accession>A0A0F7FQU1</accession>
<dbReference type="PATRIC" id="fig|408015.6.peg.1007"/>
<dbReference type="STRING" id="408015.SXIM_09780"/>
<sequence length="213" mass="21698">MASRAGAGGGVRAGLTLFGEVVITGVLVAVLAAPLITALPALAAGIAHLRRQLTGDSVRMADVWADFTAACRALWPLALAFPAAALLLLWNLSLAETGLLPGGAAVRLVSMTALAVWAVLLLRTAAAWHRDATAGRAVREAAVAAREDLAGSLLLALAAVMCVVFVWMLLPMVLLAGGLLALAALAVQYRFAGKAAANGAESAEEPEGLSTTR</sequence>
<keyword evidence="1" id="KW-0812">Transmembrane</keyword>
<dbReference type="EMBL" id="CP009922">
    <property type="protein sequence ID" value="AKG42362.1"/>
    <property type="molecule type" value="Genomic_DNA"/>
</dbReference>
<dbReference type="HOGENOM" id="CLU_112487_0_0_11"/>
<dbReference type="AlphaFoldDB" id="A0A0F7FQU1"/>
<name>A0A0F7FQU1_9ACTN</name>
<gene>
    <name evidence="2" type="ORF">SXIM_09780</name>
</gene>
<keyword evidence="1" id="KW-1133">Transmembrane helix</keyword>
<feature type="transmembrane region" description="Helical" evidence="1">
    <location>
        <begin position="173"/>
        <end position="192"/>
    </location>
</feature>
<evidence type="ECO:0000313" key="2">
    <source>
        <dbReference type="EMBL" id="AKG42362.1"/>
    </source>
</evidence>
<keyword evidence="3" id="KW-1185">Reference proteome</keyword>
<protein>
    <submittedName>
        <fullName evidence="2">Integral membrane protein</fullName>
    </submittedName>
</protein>
<dbReference type="Proteomes" id="UP000034034">
    <property type="component" value="Chromosome"/>
</dbReference>